<sequence length="68" mass="7700">MLELIFSRPAPGGRVNLVWMQQVAYVDTRQSLPRLASALNQPQLVRDPTAVFDLMPPFWQRQVHAAGI</sequence>
<dbReference type="EMBL" id="CP021455">
    <property type="protein sequence ID" value="ARU04882.1"/>
    <property type="molecule type" value="Genomic_DNA"/>
</dbReference>
<evidence type="ECO:0000313" key="2">
    <source>
        <dbReference type="Proteomes" id="UP000196138"/>
    </source>
</evidence>
<protein>
    <submittedName>
        <fullName evidence="1">Uncharacterized protein</fullName>
    </submittedName>
</protein>
<dbReference type="AlphaFoldDB" id="A0A1Y0ENK7"/>
<dbReference type="Proteomes" id="UP000196138">
    <property type="component" value="Chromosome"/>
</dbReference>
<accession>A0A1Y0ENK7</accession>
<dbReference type="KEGG" id="cser:CCO03_09495"/>
<evidence type="ECO:0000313" key="1">
    <source>
        <dbReference type="EMBL" id="ARU04882.1"/>
    </source>
</evidence>
<reference evidence="1 2" key="1">
    <citation type="submission" date="2017-05" db="EMBL/GenBank/DDBJ databases">
        <authorList>
            <person name="Song R."/>
            <person name="Chenine A.L."/>
            <person name="Ruprecht R.M."/>
        </authorList>
    </citation>
    <scope>NUCLEOTIDE SEQUENCE [LARGE SCALE GENOMIC DNA]</scope>
    <source>
        <strain evidence="1 2">DSM 26136</strain>
    </source>
</reference>
<name>A0A1Y0ENK7_9BURK</name>
<dbReference type="OrthoDB" id="8795392at2"/>
<proteinExistence type="predicted"/>
<keyword evidence="2" id="KW-1185">Reference proteome</keyword>
<organism evidence="1 2">
    <name type="scientific">Comamonas serinivorans</name>
    <dbReference type="NCBI Taxonomy" id="1082851"/>
    <lineage>
        <taxon>Bacteria</taxon>
        <taxon>Pseudomonadati</taxon>
        <taxon>Pseudomonadota</taxon>
        <taxon>Betaproteobacteria</taxon>
        <taxon>Burkholderiales</taxon>
        <taxon>Comamonadaceae</taxon>
        <taxon>Comamonas</taxon>
    </lineage>
</organism>
<gene>
    <name evidence="1" type="ORF">CCO03_09495</name>
</gene>